<keyword evidence="2" id="KW-0547">Nucleotide-binding</keyword>
<feature type="domain" description="5'-Nucleotidase C-terminal" evidence="4">
    <location>
        <begin position="322"/>
        <end position="465"/>
    </location>
</feature>
<proteinExistence type="inferred from homology"/>
<dbReference type="Gene3D" id="3.60.21.10">
    <property type="match status" value="1"/>
</dbReference>
<dbReference type="Proteomes" id="UP000238924">
    <property type="component" value="Unassembled WGS sequence"/>
</dbReference>
<dbReference type="PROSITE" id="PS51257">
    <property type="entry name" value="PROKAR_LIPOPROTEIN"/>
    <property type="match status" value="1"/>
</dbReference>
<sequence>MRKQFIFAFILITVILFSFSCSSSKKTGNTGTLTIIHMNDTHGKDEEERVVNKEVNPPETNYMYGAARRASYIKQVKSTNNNVLVLHAGDTITGSVYSTVFQGRDEADIMNMIGVDAVTVGNHFIDYGLDNFTEIMKERKFPTLSINIKNKTDNSYYAKPYIVTNVNGLNVAVIGVTTTEPVYSSSSVKDLVFEEEIQALKNFIKSTPLNTTNDVTILLSHIGYEMDKKVAEAMPNTFDIIIGGHSHTELEEADIVNGTPIVQTGCYGKYLGDINLSVSNGTVNSFDYKLVLMDQNIEQDKDMLAFIDEMKGTVDKEFNVRIGTLPVELPQDGIRTNSMAIGNFACDLVIDSYDNIDIAIINSGALRTSLPAGDITLGKIQNEFFPFNNQAVTLSLNGKDLLDIIKISAKKIGSGGFLQYSRGVEIVYNARGELISAKLNGEDITENKDYNIVMSDYILDGGDGYADSENNPIGRKGKNIIITGNDIRDALISQIKKLDNIPADYIDEKPRVIFE</sequence>
<name>A0ABX5B518_9SPIR</name>
<dbReference type="PANTHER" id="PTHR11575">
    <property type="entry name" value="5'-NUCLEOTIDASE-RELATED"/>
    <property type="match status" value="1"/>
</dbReference>
<evidence type="ECO:0000256" key="2">
    <source>
        <dbReference type="RuleBase" id="RU362119"/>
    </source>
</evidence>
<dbReference type="Pfam" id="PF00149">
    <property type="entry name" value="Metallophos"/>
    <property type="match status" value="1"/>
</dbReference>
<organism evidence="5 6">
    <name type="scientific">Brachyspira murdochii</name>
    <dbReference type="NCBI Taxonomy" id="84378"/>
    <lineage>
        <taxon>Bacteria</taxon>
        <taxon>Pseudomonadati</taxon>
        <taxon>Spirochaetota</taxon>
        <taxon>Spirochaetia</taxon>
        <taxon>Brachyspirales</taxon>
        <taxon>Brachyspiraceae</taxon>
        <taxon>Brachyspira</taxon>
    </lineage>
</organism>
<protein>
    <submittedName>
        <fullName evidence="5">5'-nucleotidase</fullName>
    </submittedName>
</protein>
<dbReference type="Gene3D" id="3.90.780.10">
    <property type="entry name" value="5'-Nucleotidase, C-terminal domain"/>
    <property type="match status" value="1"/>
</dbReference>
<gene>
    <name evidence="5" type="ORF">DJ52_09970</name>
</gene>
<dbReference type="InterPro" id="IPR008334">
    <property type="entry name" value="5'-Nucleotdase_C"/>
</dbReference>
<dbReference type="InterPro" id="IPR006179">
    <property type="entry name" value="5_nucleotidase/apyrase"/>
</dbReference>
<dbReference type="Pfam" id="PF02872">
    <property type="entry name" value="5_nucleotid_C"/>
    <property type="match status" value="1"/>
</dbReference>
<reference evidence="5 6" key="1">
    <citation type="submission" date="2014-04" db="EMBL/GenBank/DDBJ databases">
        <title>Whole genome sequence of 'Brachyspira hampsonii' D13-03603F2.</title>
        <authorList>
            <person name="Patterson A.H."/>
            <person name="Chaban B."/>
            <person name="Fernando C."/>
            <person name="Harding J.C."/>
            <person name="Hill J.E."/>
        </authorList>
    </citation>
    <scope>NUCLEOTIDE SEQUENCE [LARGE SCALE GENOMIC DNA]</scope>
    <source>
        <strain evidence="5 6">D13-03603F2</strain>
    </source>
</reference>
<dbReference type="PRINTS" id="PR01607">
    <property type="entry name" value="APYRASEFAMLY"/>
</dbReference>
<evidence type="ECO:0000259" key="4">
    <source>
        <dbReference type="Pfam" id="PF02872"/>
    </source>
</evidence>
<keyword evidence="1" id="KW-0732">Signal</keyword>
<dbReference type="SUPFAM" id="SSF55816">
    <property type="entry name" value="5'-nucleotidase (syn. UDP-sugar hydrolase), C-terminal domain"/>
    <property type="match status" value="1"/>
</dbReference>
<dbReference type="CDD" id="cd00845">
    <property type="entry name" value="MPP_UshA_N_like"/>
    <property type="match status" value="1"/>
</dbReference>
<evidence type="ECO:0000313" key="6">
    <source>
        <dbReference type="Proteomes" id="UP000238924"/>
    </source>
</evidence>
<comment type="caution">
    <text evidence="5">The sequence shown here is derived from an EMBL/GenBank/DDBJ whole genome shotgun (WGS) entry which is preliminary data.</text>
</comment>
<keyword evidence="2" id="KW-0378">Hydrolase</keyword>
<evidence type="ECO:0000313" key="5">
    <source>
        <dbReference type="EMBL" id="PPS21589.1"/>
    </source>
</evidence>
<dbReference type="EMBL" id="JJMJ01000154">
    <property type="protein sequence ID" value="PPS21589.1"/>
    <property type="molecule type" value="Genomic_DNA"/>
</dbReference>
<keyword evidence="6" id="KW-1185">Reference proteome</keyword>
<dbReference type="SUPFAM" id="SSF56300">
    <property type="entry name" value="Metallo-dependent phosphatases"/>
    <property type="match status" value="1"/>
</dbReference>
<evidence type="ECO:0000259" key="3">
    <source>
        <dbReference type="Pfam" id="PF00149"/>
    </source>
</evidence>
<evidence type="ECO:0000256" key="1">
    <source>
        <dbReference type="ARBA" id="ARBA00022729"/>
    </source>
</evidence>
<dbReference type="InterPro" id="IPR004843">
    <property type="entry name" value="Calcineurin-like_PHP"/>
</dbReference>
<comment type="similarity">
    <text evidence="2">Belongs to the 5'-nucleotidase family.</text>
</comment>
<feature type="domain" description="Calcineurin-like phosphoesterase" evidence="3">
    <location>
        <begin position="34"/>
        <end position="248"/>
    </location>
</feature>
<dbReference type="PANTHER" id="PTHR11575:SF24">
    <property type="entry name" value="5'-NUCLEOTIDASE"/>
    <property type="match status" value="1"/>
</dbReference>
<dbReference type="InterPro" id="IPR029052">
    <property type="entry name" value="Metallo-depent_PP-like"/>
</dbReference>
<dbReference type="InterPro" id="IPR036907">
    <property type="entry name" value="5'-Nucleotdase_C_sf"/>
</dbReference>
<dbReference type="RefSeq" id="WP_181039146.1">
    <property type="nucleotide sequence ID" value="NZ_JJMJ01000154.1"/>
</dbReference>
<accession>A0ABX5B518</accession>